<dbReference type="InterPro" id="IPR036390">
    <property type="entry name" value="WH_DNA-bd_sf"/>
</dbReference>
<dbReference type="GO" id="GO:0000976">
    <property type="term" value="F:transcription cis-regulatory region binding"/>
    <property type="evidence" value="ECO:0007669"/>
    <property type="project" value="TreeGrafter"/>
</dbReference>
<evidence type="ECO:0000256" key="1">
    <source>
        <dbReference type="ARBA" id="ARBA00009437"/>
    </source>
</evidence>
<dbReference type="Proteomes" id="UP000614410">
    <property type="component" value="Unassembled WGS sequence"/>
</dbReference>
<dbReference type="PANTHER" id="PTHR30126">
    <property type="entry name" value="HTH-TYPE TRANSCRIPTIONAL REGULATOR"/>
    <property type="match status" value="1"/>
</dbReference>
<dbReference type="PANTHER" id="PTHR30126:SF5">
    <property type="entry name" value="HTH-TYPE TRANSCRIPTIONAL ACTIVATOR CMPR"/>
    <property type="match status" value="1"/>
</dbReference>
<evidence type="ECO:0000259" key="5">
    <source>
        <dbReference type="PROSITE" id="PS50931"/>
    </source>
</evidence>
<sequence length="340" mass="35967">MPPPWQGDTLVSIDFLLTTHQYCVMTLRQLATFLELARAGSVKLAAERLFVSQPAVSAVVASLQGELGVDLVTRSGRGLRLTDSGRVLAGYARRIQGLLDEAATATTGASAPARVRLAAVTTAGEHLLPAAIAGFRERHPDAEVSLEVSNRGHVWERLEAHEVDLVVAGRPPGLRGLHSRAVRPNQLVIVAAPGVARGPLTSTALATHTWLLREPGSGTRTTVEEYLAAHGIEPATLTLGSNGAVREAAAVGLGITLISRDAVEAELSSGRLVLLPAPDIPLQREWHIVTRDENHLPGSGALFLEHLIAHSGFERSPTLPGQVELPDSANAPSRTGVCIE</sequence>
<gene>
    <name evidence="6" type="ORF">JF887_03120</name>
</gene>
<dbReference type="Pfam" id="PF00126">
    <property type="entry name" value="HTH_1"/>
    <property type="match status" value="1"/>
</dbReference>
<keyword evidence="2" id="KW-0805">Transcription regulation</keyword>
<keyword evidence="3" id="KW-0238">DNA-binding</keyword>
<dbReference type="InterPro" id="IPR000847">
    <property type="entry name" value="LysR_HTH_N"/>
</dbReference>
<proteinExistence type="inferred from homology"/>
<dbReference type="SUPFAM" id="SSF53850">
    <property type="entry name" value="Periplasmic binding protein-like II"/>
    <property type="match status" value="1"/>
</dbReference>
<feature type="domain" description="HTH lysR-type" evidence="5">
    <location>
        <begin position="25"/>
        <end position="82"/>
    </location>
</feature>
<name>A0A934KF74_9BACT</name>
<dbReference type="Gene3D" id="1.10.10.10">
    <property type="entry name" value="Winged helix-like DNA-binding domain superfamily/Winged helix DNA-binding domain"/>
    <property type="match status" value="1"/>
</dbReference>
<dbReference type="Pfam" id="PF03466">
    <property type="entry name" value="LysR_substrate"/>
    <property type="match status" value="1"/>
</dbReference>
<evidence type="ECO:0000313" key="6">
    <source>
        <dbReference type="EMBL" id="MBJ7608411.1"/>
    </source>
</evidence>
<evidence type="ECO:0000256" key="2">
    <source>
        <dbReference type="ARBA" id="ARBA00023015"/>
    </source>
</evidence>
<reference evidence="6 7" key="1">
    <citation type="submission" date="2020-10" db="EMBL/GenBank/DDBJ databases">
        <title>Ca. Dormibacterota MAGs.</title>
        <authorList>
            <person name="Montgomery K."/>
        </authorList>
    </citation>
    <scope>NUCLEOTIDE SEQUENCE [LARGE SCALE GENOMIC DNA]</scope>
    <source>
        <strain evidence="6">Mitchell_Peninsula_5</strain>
    </source>
</reference>
<keyword evidence="4" id="KW-0804">Transcription</keyword>
<dbReference type="AlphaFoldDB" id="A0A934KF74"/>
<dbReference type="Gene3D" id="3.40.190.10">
    <property type="entry name" value="Periplasmic binding protein-like II"/>
    <property type="match status" value="2"/>
</dbReference>
<dbReference type="FunFam" id="1.10.10.10:FF:000001">
    <property type="entry name" value="LysR family transcriptional regulator"/>
    <property type="match status" value="1"/>
</dbReference>
<protein>
    <submittedName>
        <fullName evidence="6">LysR family transcriptional regulator</fullName>
    </submittedName>
</protein>
<comment type="similarity">
    <text evidence="1">Belongs to the LysR transcriptional regulatory family.</text>
</comment>
<dbReference type="GO" id="GO:0003700">
    <property type="term" value="F:DNA-binding transcription factor activity"/>
    <property type="evidence" value="ECO:0007669"/>
    <property type="project" value="InterPro"/>
</dbReference>
<dbReference type="InterPro" id="IPR036388">
    <property type="entry name" value="WH-like_DNA-bd_sf"/>
</dbReference>
<evidence type="ECO:0000313" key="7">
    <source>
        <dbReference type="Proteomes" id="UP000614410"/>
    </source>
</evidence>
<comment type="caution">
    <text evidence="6">The sequence shown here is derived from an EMBL/GenBank/DDBJ whole genome shotgun (WGS) entry which is preliminary data.</text>
</comment>
<evidence type="ECO:0000256" key="4">
    <source>
        <dbReference type="ARBA" id="ARBA00023163"/>
    </source>
</evidence>
<organism evidence="6 7">
    <name type="scientific">Candidatus Amunia macphersoniae</name>
    <dbReference type="NCBI Taxonomy" id="3127014"/>
    <lineage>
        <taxon>Bacteria</taxon>
        <taxon>Bacillati</taxon>
        <taxon>Candidatus Dormiibacterota</taxon>
        <taxon>Candidatus Dormibacteria</taxon>
        <taxon>Candidatus Aeolococcales</taxon>
        <taxon>Candidatus Aeolococcaceae</taxon>
        <taxon>Candidatus Amunia</taxon>
    </lineage>
</organism>
<dbReference type="SUPFAM" id="SSF46785">
    <property type="entry name" value="Winged helix' DNA-binding domain"/>
    <property type="match status" value="1"/>
</dbReference>
<dbReference type="InterPro" id="IPR005119">
    <property type="entry name" value="LysR_subst-bd"/>
</dbReference>
<dbReference type="PRINTS" id="PR00039">
    <property type="entry name" value="HTHLYSR"/>
</dbReference>
<accession>A0A934KF74</accession>
<evidence type="ECO:0000256" key="3">
    <source>
        <dbReference type="ARBA" id="ARBA00023125"/>
    </source>
</evidence>
<dbReference type="PROSITE" id="PS50931">
    <property type="entry name" value="HTH_LYSR"/>
    <property type="match status" value="1"/>
</dbReference>
<dbReference type="EMBL" id="JAEKNN010000012">
    <property type="protein sequence ID" value="MBJ7608411.1"/>
    <property type="molecule type" value="Genomic_DNA"/>
</dbReference>